<proteinExistence type="predicted"/>
<gene>
    <name evidence="3" type="ORF">HTAM1171_LOCUS409</name>
</gene>
<dbReference type="EMBL" id="HBGV01000588">
    <property type="protein sequence ID" value="CAD9466735.1"/>
    <property type="molecule type" value="Transcribed_RNA"/>
</dbReference>
<dbReference type="AlphaFoldDB" id="A0A7S2DZB9"/>
<feature type="transmembrane region" description="Helical" evidence="2">
    <location>
        <begin position="74"/>
        <end position="94"/>
    </location>
</feature>
<evidence type="ECO:0000313" key="3">
    <source>
        <dbReference type="EMBL" id="CAD9466735.1"/>
    </source>
</evidence>
<name>A0A7S2DZB9_9STRA</name>
<feature type="transmembrane region" description="Helical" evidence="2">
    <location>
        <begin position="136"/>
        <end position="161"/>
    </location>
</feature>
<feature type="compositionally biased region" description="Basic and acidic residues" evidence="1">
    <location>
        <begin position="34"/>
        <end position="48"/>
    </location>
</feature>
<evidence type="ECO:0000256" key="2">
    <source>
        <dbReference type="SAM" id="Phobius"/>
    </source>
</evidence>
<feature type="transmembrane region" description="Helical" evidence="2">
    <location>
        <begin position="360"/>
        <end position="380"/>
    </location>
</feature>
<accession>A0A7S2DZB9</accession>
<evidence type="ECO:0000256" key="1">
    <source>
        <dbReference type="SAM" id="MobiDB-lite"/>
    </source>
</evidence>
<feature type="transmembrane region" description="Helical" evidence="2">
    <location>
        <begin position="226"/>
        <end position="248"/>
    </location>
</feature>
<feature type="transmembrane region" description="Helical" evidence="2">
    <location>
        <begin position="268"/>
        <end position="286"/>
    </location>
</feature>
<organism evidence="3">
    <name type="scientific">Helicotheca tamesis</name>
    <dbReference type="NCBI Taxonomy" id="374047"/>
    <lineage>
        <taxon>Eukaryota</taxon>
        <taxon>Sar</taxon>
        <taxon>Stramenopiles</taxon>
        <taxon>Ochrophyta</taxon>
        <taxon>Bacillariophyta</taxon>
        <taxon>Mediophyceae</taxon>
        <taxon>Lithodesmiophycidae</taxon>
        <taxon>Lithodesmiales</taxon>
        <taxon>Lithodesmiaceae</taxon>
        <taxon>Helicotheca</taxon>
    </lineage>
</organism>
<keyword evidence="2" id="KW-0472">Membrane</keyword>
<feature type="compositionally biased region" description="Polar residues" evidence="1">
    <location>
        <begin position="10"/>
        <end position="31"/>
    </location>
</feature>
<feature type="transmembrane region" description="Helical" evidence="2">
    <location>
        <begin position="425"/>
        <end position="451"/>
    </location>
</feature>
<sequence length="463" mass="51449">MHDQKKSSADNKSMITSSPSLRHRVPTSSPKTGHKNEAKALSKPEKHESDVFPYGQSLFPIVWRRDPTHPALKWLYLVSTSVGMIILCILPWIMVNLLGVGGEWDARHGIDVGGDAVNAILVLFEQTMDLSPQPVYRTTGITLVTIGLLVAIDIMGGMLGLREIWPKSWNTDNRQCYEEMFSEPTRLGRLLRRPGNTLSNVTFYFGSLCILLSVYNTMIGKGEENIFVVSDGMFGAMLFLLGLFSSIWHGSNAPWSQYPDLWSMESCIFYLIIRYCCLAGLSLLKTVPSIDARTAELIASRSCTAIYTLIIYGLGRIWTQHYKKRLLHGGCVISGRSRLLKKSNVMGQGHIDCMVSTITVFQSLPIFYLGLPTLIELLILKDCGSSLAGYITCISLTVGWGYRLFDRWLIDGCVPLNLIMNMNEGILRTVGAAFVSPTAVLHFYTGITLLAGYMHARSVESAV</sequence>
<protein>
    <submittedName>
        <fullName evidence="3">Uncharacterized protein</fullName>
    </submittedName>
</protein>
<keyword evidence="2" id="KW-0812">Transmembrane</keyword>
<feature type="transmembrane region" description="Helical" evidence="2">
    <location>
        <begin position="298"/>
        <end position="318"/>
    </location>
</feature>
<feature type="transmembrane region" description="Helical" evidence="2">
    <location>
        <begin position="387"/>
        <end position="405"/>
    </location>
</feature>
<feature type="region of interest" description="Disordered" evidence="1">
    <location>
        <begin position="1"/>
        <end position="48"/>
    </location>
</feature>
<keyword evidence="2" id="KW-1133">Transmembrane helix</keyword>
<reference evidence="3" key="1">
    <citation type="submission" date="2021-01" db="EMBL/GenBank/DDBJ databases">
        <authorList>
            <person name="Corre E."/>
            <person name="Pelletier E."/>
            <person name="Niang G."/>
            <person name="Scheremetjew M."/>
            <person name="Finn R."/>
            <person name="Kale V."/>
            <person name="Holt S."/>
            <person name="Cochrane G."/>
            <person name="Meng A."/>
            <person name="Brown T."/>
            <person name="Cohen L."/>
        </authorList>
    </citation>
    <scope>NUCLEOTIDE SEQUENCE</scope>
    <source>
        <strain evidence="3">CCMP826</strain>
    </source>
</reference>